<dbReference type="InterPro" id="IPR051200">
    <property type="entry name" value="Host-pathogen_enzymatic-act"/>
</dbReference>
<dbReference type="InterPro" id="IPR003367">
    <property type="entry name" value="Thrombospondin_3-like_rpt"/>
</dbReference>
<dbReference type="GO" id="GO:0005509">
    <property type="term" value="F:calcium ion binding"/>
    <property type="evidence" value="ECO:0007669"/>
    <property type="project" value="InterPro"/>
</dbReference>
<reference evidence="7" key="1">
    <citation type="submission" date="2018-06" db="EMBL/GenBank/DDBJ databases">
        <authorList>
            <person name="Zhirakovskaya E."/>
        </authorList>
    </citation>
    <scope>NUCLEOTIDE SEQUENCE</scope>
</reference>
<keyword evidence="2" id="KW-0479">Metal-binding</keyword>
<dbReference type="GO" id="GO:0020037">
    <property type="term" value="F:heme binding"/>
    <property type="evidence" value="ECO:0007669"/>
    <property type="project" value="InterPro"/>
</dbReference>
<organism evidence="7">
    <name type="scientific">hydrothermal vent metagenome</name>
    <dbReference type="NCBI Taxonomy" id="652676"/>
    <lineage>
        <taxon>unclassified sequences</taxon>
        <taxon>metagenomes</taxon>
        <taxon>ecological metagenomes</taxon>
    </lineage>
</organism>
<feature type="region of interest" description="Disordered" evidence="5">
    <location>
        <begin position="270"/>
        <end position="289"/>
    </location>
</feature>
<dbReference type="EMBL" id="UOFD01000019">
    <property type="protein sequence ID" value="VAW50851.1"/>
    <property type="molecule type" value="Genomic_DNA"/>
</dbReference>
<evidence type="ECO:0000256" key="3">
    <source>
        <dbReference type="ARBA" id="ARBA00022729"/>
    </source>
</evidence>
<evidence type="ECO:0000256" key="2">
    <source>
        <dbReference type="ARBA" id="ARBA00022723"/>
    </source>
</evidence>
<feature type="domain" description="Cytochrome c" evidence="6">
    <location>
        <begin position="527"/>
        <end position="664"/>
    </location>
</feature>
<proteinExistence type="predicted"/>
<dbReference type="PANTHER" id="PTHR47197">
    <property type="entry name" value="PROTEIN NIRF"/>
    <property type="match status" value="1"/>
</dbReference>
<dbReference type="Gene3D" id="2.130.10.10">
    <property type="entry name" value="YVTN repeat-like/Quinoprotein amine dehydrogenase"/>
    <property type="match status" value="2"/>
</dbReference>
<evidence type="ECO:0000256" key="5">
    <source>
        <dbReference type="SAM" id="MobiDB-lite"/>
    </source>
</evidence>
<keyword evidence="3" id="KW-0732">Signal</keyword>
<evidence type="ECO:0000256" key="1">
    <source>
        <dbReference type="ARBA" id="ARBA00022617"/>
    </source>
</evidence>
<dbReference type="AlphaFoldDB" id="A0A3B0W6B5"/>
<dbReference type="GO" id="GO:0009055">
    <property type="term" value="F:electron transfer activity"/>
    <property type="evidence" value="ECO:0007669"/>
    <property type="project" value="InterPro"/>
</dbReference>
<evidence type="ECO:0000259" key="6">
    <source>
        <dbReference type="PROSITE" id="PS51007"/>
    </source>
</evidence>
<dbReference type="InterPro" id="IPR028974">
    <property type="entry name" value="TSP_type-3_rpt"/>
</dbReference>
<evidence type="ECO:0000256" key="4">
    <source>
        <dbReference type="ARBA" id="ARBA00023004"/>
    </source>
</evidence>
<dbReference type="PROSITE" id="PS51007">
    <property type="entry name" value="CYTC"/>
    <property type="match status" value="1"/>
</dbReference>
<keyword evidence="4" id="KW-0408">Iron</keyword>
<protein>
    <recommendedName>
        <fullName evidence="6">Cytochrome c domain-containing protein</fullName>
    </recommendedName>
</protein>
<dbReference type="InterPro" id="IPR015943">
    <property type="entry name" value="WD40/YVTN_repeat-like_dom_sf"/>
</dbReference>
<dbReference type="SUPFAM" id="SSF46626">
    <property type="entry name" value="Cytochrome c"/>
    <property type="match status" value="1"/>
</dbReference>
<name>A0A3B0W6B5_9ZZZZ</name>
<dbReference type="PROSITE" id="PS51257">
    <property type="entry name" value="PROKAR_LIPOPROTEIN"/>
    <property type="match status" value="1"/>
</dbReference>
<dbReference type="Pfam" id="PF02412">
    <property type="entry name" value="TSP_3"/>
    <property type="match status" value="1"/>
</dbReference>
<dbReference type="InterPro" id="IPR009056">
    <property type="entry name" value="Cyt_c-like_dom"/>
</dbReference>
<dbReference type="Gene3D" id="4.10.1080.10">
    <property type="entry name" value="TSP type-3 repeat"/>
    <property type="match status" value="1"/>
</dbReference>
<accession>A0A3B0W6B5</accession>
<dbReference type="InterPro" id="IPR036909">
    <property type="entry name" value="Cyt_c-like_dom_sf"/>
</dbReference>
<keyword evidence="1" id="KW-0349">Heme</keyword>
<dbReference type="GO" id="GO:0007155">
    <property type="term" value="P:cell adhesion"/>
    <property type="evidence" value="ECO:0007669"/>
    <property type="project" value="InterPro"/>
</dbReference>
<evidence type="ECO:0000313" key="7">
    <source>
        <dbReference type="EMBL" id="VAW50851.1"/>
    </source>
</evidence>
<sequence>MNDKRTLKPLALCAFVAAITGCSGSSDTATTASDNSSTSSPAQHKFIPTDASGFVTFESGQVRPLAQSSDGKHLYAVNTPDNILEVFKVTNTALIHQYSIPVGLEPVAVAEAPNGDVWVVNHLSDSISIVDISDTPRVKQTLLVGDEPRDIVFAGQNSEKAFISTAHRGQNSPYSPSLMPDNPGEINTSLLTQYEGRADVWVFSANNPGSNFGGNPLDVLTYFTDTPRALAVSADNSTVYVAGFHTGNQTTIIHDGAVCDGGASAPGCNPGGGPSAPGGLPAPNTDKNGATAPDVGLIVKYNGNQWVDELNRDWSNQVMFNLPDADVFAINANNLSPGTAYAGVGTVLFNMVTNPASGKVYVSNTEANNSTRFEGTRPAGSTISTVVGHLHESRVSVIDPNLNSVTPIRLNKHIDYSIVPAPAGVKQNSLATPNAMAISSDGSTLYLAAFGSSKVGIFDTSKLEDNSFTPSAANHITVSGGGPSGLVLDELRNHLYVFTRFDNSISVVDTNSKTETRHYALHNPEPQTVVDGRPFLYDANLTSSNGEASCSSCHIFGDFDSLAWDLGDPEGSVKPNLNIAGIASLIPYHPMKGPMTTQSLRGLDGQGPMHWRGDRTAADVGGDPMDELGAFNEFNVAFAGLVGREGPLAQADMDAFSNFILQVMYPPNPNRPLDNSLTPMQQAGSTFFFTSRATAGLLCNACHVVDPAQGFFGGDGKIGITAGVQEMKVPHFRNLYQKVGMLGIPQMDGIFIGDTLHQGDQVRGYGFTHDGSLDTMDNFHNAQVFGTTIQDRRDIEQFMHASDSNLRPIVGQQITLSSINATAVLPRIQLITSQMDVDNNEVVVKGRINNVQRGWLRQVDSTYQSDDAFENPLSETQLLQLAQTAGQELTFTAVPVGTAVRMAVDRDNDLVLDQNDNCPSIANNDQADADGDGTGDACPSDCIADFDNDGDIDGVDAATFSADFGVTSCLTGTICEGDFDLDGDVDGVDSAAFAAEFGRSDCPIH</sequence>
<dbReference type="SUPFAM" id="SSF75011">
    <property type="entry name" value="3-carboxy-cis,cis-mucoante lactonizing enzyme"/>
    <property type="match status" value="1"/>
</dbReference>
<dbReference type="PANTHER" id="PTHR47197:SF3">
    <property type="entry name" value="DIHYDRO-HEME D1 DEHYDROGENASE"/>
    <property type="match status" value="1"/>
</dbReference>
<gene>
    <name evidence="7" type="ORF">MNBD_GAMMA06-2038</name>
</gene>
<dbReference type="SUPFAM" id="SSF103647">
    <property type="entry name" value="TSP type-3 repeat"/>
    <property type="match status" value="1"/>
</dbReference>